<reference evidence="1" key="1">
    <citation type="submission" date="2021-06" db="EMBL/GenBank/DDBJ databases">
        <authorList>
            <person name="Kallberg Y."/>
            <person name="Tangrot J."/>
            <person name="Rosling A."/>
        </authorList>
    </citation>
    <scope>NUCLEOTIDE SEQUENCE</scope>
    <source>
        <strain evidence="1">CL356</strain>
    </source>
</reference>
<feature type="non-terminal residue" evidence="1">
    <location>
        <position position="270"/>
    </location>
</feature>
<protein>
    <submittedName>
        <fullName evidence="1">14519_t:CDS:1</fullName>
    </submittedName>
</protein>
<keyword evidence="2" id="KW-1185">Reference proteome</keyword>
<proteinExistence type="predicted"/>
<gene>
    <name evidence="1" type="ORF">ACOLOM_LOCUS6133</name>
</gene>
<dbReference type="EMBL" id="CAJVPT010012235">
    <property type="protein sequence ID" value="CAG8585755.1"/>
    <property type="molecule type" value="Genomic_DNA"/>
</dbReference>
<evidence type="ECO:0000313" key="2">
    <source>
        <dbReference type="Proteomes" id="UP000789525"/>
    </source>
</evidence>
<dbReference type="Proteomes" id="UP000789525">
    <property type="component" value="Unassembled WGS sequence"/>
</dbReference>
<comment type="caution">
    <text evidence="1">The sequence shown here is derived from an EMBL/GenBank/DDBJ whole genome shotgun (WGS) entry which is preliminary data.</text>
</comment>
<sequence length="270" mass="30088">MRVPRCRPLAWCRSRGRVVVAGRPAHRTPQEDKGHPKKNNEELDSDIKSNPLRPGYPASQASEPIWGPCRASVRAFRSEAAGSSYKSTVPRIGIENRMALHTPSSKLPWRKIGSPLGLTHRWSVTNACLIGSEQRRSSMQWRMERFASLCLSVLVFLHHPFHLECCVGANGPVERTSPARRSDSRQLRSILPVSSVYYYSQWPLNSKYVSLEWLANGSNATVAGAVSKISVEGDEGCRGRPADVVRVCKGGLQEECGSKRREKKKEGNKQ</sequence>
<name>A0ACA9MH92_9GLOM</name>
<accession>A0ACA9MH92</accession>
<evidence type="ECO:0000313" key="1">
    <source>
        <dbReference type="EMBL" id="CAG8585755.1"/>
    </source>
</evidence>
<organism evidence="1 2">
    <name type="scientific">Acaulospora colombiana</name>
    <dbReference type="NCBI Taxonomy" id="27376"/>
    <lineage>
        <taxon>Eukaryota</taxon>
        <taxon>Fungi</taxon>
        <taxon>Fungi incertae sedis</taxon>
        <taxon>Mucoromycota</taxon>
        <taxon>Glomeromycotina</taxon>
        <taxon>Glomeromycetes</taxon>
        <taxon>Diversisporales</taxon>
        <taxon>Acaulosporaceae</taxon>
        <taxon>Acaulospora</taxon>
    </lineage>
</organism>